<keyword evidence="1" id="KW-0343">GTPase activation</keyword>
<evidence type="ECO:0000313" key="5">
    <source>
        <dbReference type="EMBL" id="KAF7259146.1"/>
    </source>
</evidence>
<dbReference type="PROSITE" id="PS50086">
    <property type="entry name" value="TBC_RABGAP"/>
    <property type="match status" value="1"/>
</dbReference>
<dbReference type="InterPro" id="IPR000195">
    <property type="entry name" value="Rab-GAP-TBC_dom"/>
</dbReference>
<dbReference type="Pfam" id="PF02759">
    <property type="entry name" value="RUN"/>
    <property type="match status" value="1"/>
</dbReference>
<accession>A0A8S9Z0W3</accession>
<evidence type="ECO:0000256" key="2">
    <source>
        <dbReference type="ARBA" id="ARBA00034124"/>
    </source>
</evidence>
<dbReference type="Proteomes" id="UP000822476">
    <property type="component" value="Unassembled WGS sequence"/>
</dbReference>
<feature type="domain" description="RUN" evidence="4">
    <location>
        <begin position="69"/>
        <end position="231"/>
    </location>
</feature>
<dbReference type="PROSITE" id="PS50826">
    <property type="entry name" value="RUN"/>
    <property type="match status" value="1"/>
</dbReference>
<comment type="caution">
    <text evidence="5">The sequence shown here is derived from an EMBL/GenBank/DDBJ whole genome shotgun (WGS) entry which is preliminary data.</text>
</comment>
<dbReference type="Gene3D" id="1.20.58.900">
    <property type="match status" value="1"/>
</dbReference>
<dbReference type="InterPro" id="IPR037213">
    <property type="entry name" value="Run_dom_sf"/>
</dbReference>
<dbReference type="GO" id="GO:0031410">
    <property type="term" value="C:cytoplasmic vesicle"/>
    <property type="evidence" value="ECO:0007669"/>
    <property type="project" value="UniProtKB-ARBA"/>
</dbReference>
<sequence>MTSNLQTNYVPHESPLREAFKFSSLRLFKNNAIKNAATKSQAKRDELLDRLKKATKRLMEEAAVRNSVSESSCLVFEFCGHVESCLQYGLSNISRSFSRDSTTADLLPKLSAFSAEVSTLQNLLKRNEKSGFNHGNLPNVSHVSLYKNAIGSPLLFKRSSSYKTNVNRSAWIHIALTEKLLYKIVENIICEGKFWYQPEAIIGNEVDSTTLLSLIAGPCAISYVCPTVEDSSWSALHADELVERHRFISRSTSARVCTPRETHNRRLDFLLRKTGDDLWPKEIRLAQTNSPLRPTVQSPSQSSTCSVSPNSCGEVDSLYQPRRHTLLFAKNNVGLGDSNSVLGYLAVYNNATGVTIRWTSNELLLQASGQSLQPFNRDCHAGNHCGNCSATNFNLQSASVRLSSLPMDERTMEQKEDGPGLLQDTINCPHSDDSTTSVLHKPQHPTVVNIQAENCEYIHCHSDSQGMRLVFVGGDGVQYPTLRLPGNRRAAFELLTSLEQGLLTFAELQPSPANICDLPVDKTDHCDVNPAPSTPSVLRTAAIDPLNQSSSNGENPLKKLIYFCHLKSLPSETHKQTHPKQECQRVTAVQETGDSSISSMGQNLGTTRMATMATHAGSSNDPKTINTTKLHGASDLLFRIIRDPVSKAQLESGTKVTECLMSRPMCQKQRPPSSRQPISSLSNSVDSIKLTLVANVFYAFAEIIHKLCPDSLLNSSLAQTDGLYGELLTNELHCPPPSSGLAHCRYMKLVNTHLSGLVIHSPACYDQTDSPWETLNSKTWAKLYTSLSKEEKMHFDPTQIYQHIYHSGCDPTIRTQVWPYLLGLFKWSMTDVEKQDHMNQLSQHYWSKQAEWMTLQQSLEENKDYENINLIPLSSESDFSGADTTKSVIICSSDEVECKDHILAQFGHVLETVQKDVVRCDRNNELFSKFENHGETNLALLRRVLLTYIWENLDDGYTQGMCDVIAPILALVIAESGLTMEAVEVTTYAYFRQLLQMRLGKLFTYAHSSTLMDENFSSLRALVHVMDHELTEHMQACGEFSHFYFCYRWFLLDFKREFNYLDIFRVWETLLAAMHHISSKFEMFVALALIQSYRDVIINTRMEFTDILKFFNERAEKHNVEDILSLARKFAQEIQCLSCRSDI</sequence>
<dbReference type="AlphaFoldDB" id="A0A8S9Z0W3"/>
<feature type="domain" description="Rab-GAP TBC" evidence="3">
    <location>
        <begin position="808"/>
        <end position="1074"/>
    </location>
</feature>
<protein>
    <recommendedName>
        <fullName evidence="7">Small G protein signaling modulator 1</fullName>
    </recommendedName>
</protein>
<dbReference type="GO" id="GO:0005096">
    <property type="term" value="F:GTPase activator activity"/>
    <property type="evidence" value="ECO:0007669"/>
    <property type="project" value="UniProtKB-KW"/>
</dbReference>
<dbReference type="PANTHER" id="PTHR22957">
    <property type="entry name" value="TBC1 DOMAIN FAMILY MEMBER GTPASE-ACTIVATING PROTEIN"/>
    <property type="match status" value="1"/>
</dbReference>
<dbReference type="SMART" id="SM00593">
    <property type="entry name" value="RUN"/>
    <property type="match status" value="1"/>
</dbReference>
<evidence type="ECO:0000259" key="3">
    <source>
        <dbReference type="PROSITE" id="PS50086"/>
    </source>
</evidence>
<dbReference type="Gene3D" id="1.10.8.270">
    <property type="entry name" value="putative rabgap domain of human tbc1 domain family member 14 like domains"/>
    <property type="match status" value="1"/>
</dbReference>
<dbReference type="SMART" id="SM00164">
    <property type="entry name" value="TBC"/>
    <property type="match status" value="1"/>
</dbReference>
<dbReference type="OrthoDB" id="10264062at2759"/>
<evidence type="ECO:0000259" key="4">
    <source>
        <dbReference type="PROSITE" id="PS50826"/>
    </source>
</evidence>
<organism evidence="5 6">
    <name type="scientific">Paragonimus skrjabini miyazakii</name>
    <dbReference type="NCBI Taxonomy" id="59628"/>
    <lineage>
        <taxon>Eukaryota</taxon>
        <taxon>Metazoa</taxon>
        <taxon>Spiralia</taxon>
        <taxon>Lophotrochozoa</taxon>
        <taxon>Platyhelminthes</taxon>
        <taxon>Trematoda</taxon>
        <taxon>Digenea</taxon>
        <taxon>Plagiorchiida</taxon>
        <taxon>Troglotremata</taxon>
        <taxon>Troglotrematidae</taxon>
        <taxon>Paragonimus</taxon>
    </lineage>
</organism>
<keyword evidence="6" id="KW-1185">Reference proteome</keyword>
<dbReference type="InterPro" id="IPR035969">
    <property type="entry name" value="Rab-GAP_TBC_sf"/>
</dbReference>
<dbReference type="Gene3D" id="1.10.472.80">
    <property type="entry name" value="Ypt/Rab-GAP domain of gyp1p, domain 3"/>
    <property type="match status" value="1"/>
</dbReference>
<dbReference type="InterPro" id="IPR021935">
    <property type="entry name" value="SGSM1/2_RBD"/>
</dbReference>
<evidence type="ECO:0000313" key="6">
    <source>
        <dbReference type="Proteomes" id="UP000822476"/>
    </source>
</evidence>
<reference evidence="5" key="1">
    <citation type="submission" date="2019-07" db="EMBL/GenBank/DDBJ databases">
        <title>Annotation for the trematode Paragonimus miyazaki's.</title>
        <authorList>
            <person name="Choi Y.-J."/>
        </authorList>
    </citation>
    <scope>NUCLEOTIDE SEQUENCE</scope>
    <source>
        <strain evidence="5">Japan</strain>
    </source>
</reference>
<dbReference type="PANTHER" id="PTHR22957:SF502">
    <property type="entry name" value="SMALL G PROTEIN SIGNALING MODULATOR 2-RELATED"/>
    <property type="match status" value="1"/>
</dbReference>
<dbReference type="Pfam" id="PF00566">
    <property type="entry name" value="RabGAP-TBC"/>
    <property type="match status" value="1"/>
</dbReference>
<dbReference type="Gene3D" id="2.30.29.230">
    <property type="match status" value="1"/>
</dbReference>
<dbReference type="InterPro" id="IPR004012">
    <property type="entry name" value="Run_dom"/>
</dbReference>
<dbReference type="EMBL" id="JTDE01001342">
    <property type="protein sequence ID" value="KAF7259146.1"/>
    <property type="molecule type" value="Genomic_DNA"/>
</dbReference>
<evidence type="ECO:0008006" key="7">
    <source>
        <dbReference type="Google" id="ProtNLM"/>
    </source>
</evidence>
<name>A0A8S9Z0W3_9TREM</name>
<evidence type="ECO:0000256" key="1">
    <source>
        <dbReference type="ARBA" id="ARBA00022468"/>
    </source>
</evidence>
<dbReference type="Pfam" id="PF12068">
    <property type="entry name" value="PH_RBD"/>
    <property type="match status" value="1"/>
</dbReference>
<dbReference type="SUPFAM" id="SSF140741">
    <property type="entry name" value="RUN domain-like"/>
    <property type="match status" value="1"/>
</dbReference>
<proteinExistence type="inferred from homology"/>
<comment type="similarity">
    <text evidence="2">Belongs to the RUTBC family.</text>
</comment>
<dbReference type="SUPFAM" id="SSF47923">
    <property type="entry name" value="Ypt/Rab-GAP domain of gyp1p"/>
    <property type="match status" value="2"/>
</dbReference>
<gene>
    <name evidence="5" type="ORF">EG68_03545</name>
</gene>